<dbReference type="InterPro" id="IPR013320">
    <property type="entry name" value="ConA-like_dom_sf"/>
</dbReference>
<feature type="domain" description="GH16" evidence="2">
    <location>
        <begin position="40"/>
        <end position="290"/>
    </location>
</feature>
<dbReference type="GO" id="GO:0004553">
    <property type="term" value="F:hydrolase activity, hydrolyzing O-glycosyl compounds"/>
    <property type="evidence" value="ECO:0007669"/>
    <property type="project" value="InterPro"/>
</dbReference>
<feature type="transmembrane region" description="Helical" evidence="1">
    <location>
        <begin position="12"/>
        <end position="28"/>
    </location>
</feature>
<dbReference type="eggNOG" id="ENOG502QWBR">
    <property type="taxonomic scope" value="Eukaryota"/>
</dbReference>
<dbReference type="OrthoDB" id="25131at2759"/>
<evidence type="ECO:0000313" key="4">
    <source>
        <dbReference type="Proteomes" id="UP000030106"/>
    </source>
</evidence>
<proteinExistence type="predicted"/>
<accession>A0A0A2VWS7</accession>
<organism evidence="3 4">
    <name type="scientific">Beauveria bassiana D1-5</name>
    <dbReference type="NCBI Taxonomy" id="1245745"/>
    <lineage>
        <taxon>Eukaryota</taxon>
        <taxon>Fungi</taxon>
        <taxon>Dikarya</taxon>
        <taxon>Ascomycota</taxon>
        <taxon>Pezizomycotina</taxon>
        <taxon>Sordariomycetes</taxon>
        <taxon>Hypocreomycetidae</taxon>
        <taxon>Hypocreales</taxon>
        <taxon>Cordycipitaceae</taxon>
        <taxon>Beauveria</taxon>
    </lineage>
</organism>
<dbReference type="STRING" id="1245745.A0A0A2VWS7"/>
<keyword evidence="1" id="KW-0812">Transmembrane</keyword>
<gene>
    <name evidence="3" type="ORF">BBAD15_g9563</name>
</gene>
<dbReference type="Pfam" id="PF00722">
    <property type="entry name" value="Glyco_hydro_16"/>
    <property type="match status" value="1"/>
</dbReference>
<name>A0A0A2VWS7_BEABA</name>
<dbReference type="InterPro" id="IPR000757">
    <property type="entry name" value="Beta-glucanase-like"/>
</dbReference>
<dbReference type="PANTHER" id="PTHR38121:SF5">
    <property type="entry name" value="GH16 DOMAIN-CONTAINING PROTEIN"/>
    <property type="match status" value="1"/>
</dbReference>
<evidence type="ECO:0000259" key="2">
    <source>
        <dbReference type="PROSITE" id="PS51762"/>
    </source>
</evidence>
<sequence>MRQQRQSIGQQVPFLVFIFFWACIASATRCTCGYQVGGAHGDDWLFTEAIETDFTRLKSITATKDWQRQDFNVSAEAGRGKYSKSFTPDNVAVRPGAADKDASGRQAGVALSVSATIVNGAVSVAELDTARQDLRWGSYRAGMRMTPVKGTCAALFWYFNDTQEIDMEFLSMEYDWEKKVFPVNIVIQSKESAAKGYDANGTSTYKTVNLDFDPSAGFHEYRFDYLPGNVYFYADSKLLVEMEGDQVPDSAGHLIVQHWSNGNPKWSGGPPQEDATIVVSYVKAYFNSSDIRREDKWNKGCSSKRVDVCSVLNGTVDDATDGGQFFDPNHTQGNGDKSLAPAITPRLGYMALLLIGLVLIGAD</sequence>
<reference evidence="3 4" key="1">
    <citation type="submission" date="2012-10" db="EMBL/GenBank/DDBJ databases">
        <title>Genome sequencing and analysis of entomopathogenic fungi Beauveria bassiana D1-5.</title>
        <authorList>
            <person name="Li Q."/>
            <person name="Wang L."/>
            <person name="Zhang Z."/>
            <person name="Wang Q."/>
            <person name="Ren J."/>
            <person name="Wang M."/>
            <person name="Xu W."/>
            <person name="Wang J."/>
            <person name="Lu Y."/>
            <person name="Du Q."/>
            <person name="Sun Z."/>
        </authorList>
    </citation>
    <scope>NUCLEOTIDE SEQUENCE [LARGE SCALE GENOMIC DNA]</scope>
    <source>
        <strain evidence="3 4">D1-5</strain>
    </source>
</reference>
<keyword evidence="1" id="KW-1133">Transmembrane helix</keyword>
<protein>
    <recommendedName>
        <fullName evidence="2">GH16 domain-containing protein</fullName>
    </recommendedName>
</protein>
<evidence type="ECO:0000256" key="1">
    <source>
        <dbReference type="SAM" id="Phobius"/>
    </source>
</evidence>
<comment type="caution">
    <text evidence="3">The sequence shown here is derived from an EMBL/GenBank/DDBJ whole genome shotgun (WGS) entry which is preliminary data.</text>
</comment>
<dbReference type="PROSITE" id="PS51762">
    <property type="entry name" value="GH16_2"/>
    <property type="match status" value="1"/>
</dbReference>
<dbReference type="EMBL" id="ANFO01000966">
    <property type="protein sequence ID" value="KGQ05179.1"/>
    <property type="molecule type" value="Genomic_DNA"/>
</dbReference>
<dbReference type="PANTHER" id="PTHR38121">
    <property type="entry name" value="GH16 DOMAIN-CONTAINING PROTEIN"/>
    <property type="match status" value="1"/>
</dbReference>
<dbReference type="SUPFAM" id="SSF49899">
    <property type="entry name" value="Concanavalin A-like lectins/glucanases"/>
    <property type="match status" value="1"/>
</dbReference>
<dbReference type="AlphaFoldDB" id="A0A0A2VWS7"/>
<dbReference type="GO" id="GO:0005975">
    <property type="term" value="P:carbohydrate metabolic process"/>
    <property type="evidence" value="ECO:0007669"/>
    <property type="project" value="InterPro"/>
</dbReference>
<keyword evidence="1" id="KW-0472">Membrane</keyword>
<dbReference type="HOGENOM" id="CLU_040566_0_0_1"/>
<evidence type="ECO:0000313" key="3">
    <source>
        <dbReference type="EMBL" id="KGQ05179.1"/>
    </source>
</evidence>
<dbReference type="CDD" id="cd00413">
    <property type="entry name" value="Glyco_hydrolase_16"/>
    <property type="match status" value="1"/>
</dbReference>
<dbReference type="Gene3D" id="2.60.120.200">
    <property type="match status" value="1"/>
</dbReference>
<dbReference type="Proteomes" id="UP000030106">
    <property type="component" value="Unassembled WGS sequence"/>
</dbReference>